<dbReference type="EMBL" id="BOOB01000057">
    <property type="protein sequence ID" value="GIH36254.1"/>
    <property type="molecule type" value="Genomic_DNA"/>
</dbReference>
<evidence type="ECO:0000313" key="3">
    <source>
        <dbReference type="Proteomes" id="UP000651728"/>
    </source>
</evidence>
<gene>
    <name evidence="2" type="ORF">Mam01_64180</name>
</gene>
<organism evidence="2 3">
    <name type="scientific">Microbispora amethystogenes</name>
    <dbReference type="NCBI Taxonomy" id="1427754"/>
    <lineage>
        <taxon>Bacteria</taxon>
        <taxon>Bacillati</taxon>
        <taxon>Actinomycetota</taxon>
        <taxon>Actinomycetes</taxon>
        <taxon>Streptosporangiales</taxon>
        <taxon>Streptosporangiaceae</taxon>
        <taxon>Microbispora</taxon>
    </lineage>
</organism>
<proteinExistence type="predicted"/>
<name>A0ABQ4FN45_9ACTN</name>
<keyword evidence="3" id="KW-1185">Reference proteome</keyword>
<evidence type="ECO:0000313" key="2">
    <source>
        <dbReference type="EMBL" id="GIH36254.1"/>
    </source>
</evidence>
<evidence type="ECO:0000259" key="1">
    <source>
        <dbReference type="PROSITE" id="PS50531"/>
    </source>
</evidence>
<feature type="domain" description="HTH IS21-type" evidence="1">
    <location>
        <begin position="52"/>
        <end position="115"/>
    </location>
</feature>
<sequence>MLRAGTSPAAHHCPVGADLCDKTLAEVRSHSSCWATVTLARPAGMREQTTRERWQQIRDLLGKGVSLLECPRRLNLSLNTVKRYARTREPEARRRAPCYRPTLVDPHRDHLRERRAADPAVPVLQLFREIKELGFTGSSTCSTATSLKAGPRAIGPSSHPAVWLGSCSPAPAGCARPTPRCCRNS</sequence>
<dbReference type="Proteomes" id="UP000651728">
    <property type="component" value="Unassembled WGS sequence"/>
</dbReference>
<protein>
    <recommendedName>
        <fullName evidence="1">HTH IS21-type domain-containing protein</fullName>
    </recommendedName>
</protein>
<reference evidence="2 3" key="1">
    <citation type="submission" date="2021-01" db="EMBL/GenBank/DDBJ databases">
        <title>Whole genome shotgun sequence of Microbispora amethystogenes NBRC 101907.</title>
        <authorList>
            <person name="Komaki H."/>
            <person name="Tamura T."/>
        </authorList>
    </citation>
    <scope>NUCLEOTIDE SEQUENCE [LARGE SCALE GENOMIC DNA]</scope>
    <source>
        <strain evidence="2 3">NBRC 101907</strain>
    </source>
</reference>
<dbReference type="InterPro" id="IPR017894">
    <property type="entry name" value="HTH_IS21_transposase_type"/>
</dbReference>
<comment type="caution">
    <text evidence="2">The sequence shown here is derived from an EMBL/GenBank/DDBJ whole genome shotgun (WGS) entry which is preliminary data.</text>
</comment>
<accession>A0ABQ4FN45</accession>
<dbReference type="PROSITE" id="PS50531">
    <property type="entry name" value="HTH_IS21"/>
    <property type="match status" value="1"/>
</dbReference>